<dbReference type="OrthoDB" id="5852896at2759"/>
<dbReference type="KEGG" id="blac:94350973"/>
<name>A0A976FMQ0_BRELC</name>
<accession>A0A976FMQ0</accession>
<dbReference type="RefSeq" id="XP_067819164.1">
    <property type="nucleotide sequence ID" value="XM_067965302.1"/>
</dbReference>
<organism evidence="1 2">
    <name type="scientific">Bremia lactucae</name>
    <name type="common">Lettuce downy mildew</name>
    <dbReference type="NCBI Taxonomy" id="4779"/>
    <lineage>
        <taxon>Eukaryota</taxon>
        <taxon>Sar</taxon>
        <taxon>Stramenopiles</taxon>
        <taxon>Oomycota</taxon>
        <taxon>Peronosporomycetes</taxon>
        <taxon>Peronosporales</taxon>
        <taxon>Peronosporaceae</taxon>
        <taxon>Bremia</taxon>
    </lineage>
</organism>
<comment type="caution">
    <text evidence="1">The sequence shown here is derived from an EMBL/GenBank/DDBJ whole genome shotgun (WGS) entry which is preliminary data.</text>
</comment>
<evidence type="ECO:0000313" key="2">
    <source>
        <dbReference type="Proteomes" id="UP000294530"/>
    </source>
</evidence>
<dbReference type="AlphaFoldDB" id="A0A976FMQ0"/>
<dbReference type="GeneID" id="94350973"/>
<gene>
    <name evidence="1" type="ORF">CCR75_007240</name>
</gene>
<proteinExistence type="predicted"/>
<dbReference type="Proteomes" id="UP000294530">
    <property type="component" value="Unassembled WGS sequence"/>
</dbReference>
<dbReference type="EMBL" id="SHOA02000007">
    <property type="protein sequence ID" value="TDH69665.1"/>
    <property type="molecule type" value="Genomic_DNA"/>
</dbReference>
<protein>
    <submittedName>
        <fullName evidence="1">Uncharacterized protein</fullName>
    </submittedName>
</protein>
<keyword evidence="2" id="KW-1185">Reference proteome</keyword>
<sequence length="174" mass="19186">MKEMAQDEFYSATSRFDAGEKARTLSRKVDFPEGALPSIGEEDRMIDFITPTTNVMDGDLREALVNDEMAEECVGQRDVDGFDYEAYPFSRISRSSSRTGNNNTSEGILVFCSASCNKLLMSTGGQFTCTIKKPIHNRDRLASAGSALSQIPVSTALMGHGIIWTSSFKWEAFV</sequence>
<reference evidence="1 2" key="1">
    <citation type="journal article" date="2021" name="Genome Biol.">
        <title>AFLAP: assembly-free linkage analysis pipeline using k-mers from genome sequencing data.</title>
        <authorList>
            <person name="Fletcher K."/>
            <person name="Zhang L."/>
            <person name="Gil J."/>
            <person name="Han R."/>
            <person name="Cavanaugh K."/>
            <person name="Michelmore R."/>
        </authorList>
    </citation>
    <scope>NUCLEOTIDE SEQUENCE [LARGE SCALE GENOMIC DNA]</scope>
    <source>
        <strain evidence="1 2">SF5</strain>
    </source>
</reference>
<evidence type="ECO:0000313" key="1">
    <source>
        <dbReference type="EMBL" id="TDH69665.1"/>
    </source>
</evidence>